<dbReference type="HOGENOM" id="CLU_3281701_0_0_6"/>
<feature type="non-terminal residue" evidence="1">
    <location>
        <position position="1"/>
    </location>
</feature>
<reference evidence="1 2" key="1">
    <citation type="journal article" date="2011" name="PLoS Pathog.">
        <title>Dynamic evolution of pathogenicity revealed by sequencing and comparative genomics of 19 Pseudomonas syringae isolates.</title>
        <authorList>
            <person name="Baltrus D.A."/>
            <person name="Nishimura M.T."/>
            <person name="Romanchuk A."/>
            <person name="Chang J.H."/>
            <person name="Mukhtar M.S."/>
            <person name="Cherkis K."/>
            <person name="Roach J."/>
            <person name="Grant S.R."/>
            <person name="Jones C.D."/>
            <person name="Dangl J.L."/>
        </authorList>
    </citation>
    <scope>NUCLEOTIDE SEQUENCE [LARGE SCALE GENOMIC DNA]</scope>
    <source>
        <strain evidence="2">M301072PT</strain>
    </source>
</reference>
<sequence length="41" mass="4401">TYVALCVVSAVAVEKHFIGSGGWVSHSIVFASEIVDAERHE</sequence>
<feature type="non-terminal residue" evidence="1">
    <location>
        <position position="41"/>
    </location>
</feature>
<name>F3FZN4_PSESX</name>
<gene>
    <name evidence="1" type="ORF">PSYJA_44266</name>
</gene>
<dbReference type="AlphaFoldDB" id="F3FZN4"/>
<comment type="caution">
    <text evidence="1">The sequence shown here is derived from an EMBL/GenBank/DDBJ whole genome shotgun (WGS) entry which is preliminary data.</text>
</comment>
<proteinExistence type="predicted"/>
<dbReference type="EMBL" id="AEAH01003903">
    <property type="protein sequence ID" value="EGH35676.1"/>
    <property type="molecule type" value="Genomic_DNA"/>
</dbReference>
<evidence type="ECO:0000313" key="1">
    <source>
        <dbReference type="EMBL" id="EGH35676.1"/>
    </source>
</evidence>
<organism evidence="1 2">
    <name type="scientific">Pseudomonas syringae pv. japonica str. M301072</name>
    <dbReference type="NCBI Taxonomy" id="629262"/>
    <lineage>
        <taxon>Bacteria</taxon>
        <taxon>Pseudomonadati</taxon>
        <taxon>Pseudomonadota</taxon>
        <taxon>Gammaproteobacteria</taxon>
        <taxon>Pseudomonadales</taxon>
        <taxon>Pseudomonadaceae</taxon>
        <taxon>Pseudomonas</taxon>
        <taxon>Pseudomonas syringae</taxon>
    </lineage>
</organism>
<dbReference type="Proteomes" id="UP000004471">
    <property type="component" value="Unassembled WGS sequence"/>
</dbReference>
<evidence type="ECO:0000313" key="2">
    <source>
        <dbReference type="Proteomes" id="UP000004471"/>
    </source>
</evidence>
<accession>F3FZN4</accession>
<protein>
    <submittedName>
        <fullName evidence="1">Uncharacterized protein</fullName>
    </submittedName>
</protein>